<evidence type="ECO:0000313" key="1">
    <source>
        <dbReference type="EMBL" id="MBP5857770.1"/>
    </source>
</evidence>
<proteinExistence type="predicted"/>
<gene>
    <name evidence="1" type="ORF">KAJ83_12185</name>
</gene>
<sequence length="164" mass="18747">MNEAEGTEPGFWAETRFLDLETRSSGLHLLEPFRAFEFALQVLDAGAETFRRFSPWDISGALEREVRKESRAWALFGVSANTYARESFRTKRGGTVEITCHWLIVEAYWAILFFTEAHGTARLMVACPHGPDLDPDDLRVAQMNASNLPEPPRRQIERFVWDNG</sequence>
<protein>
    <submittedName>
        <fullName evidence="1">Uncharacterized protein</fullName>
    </submittedName>
</protein>
<name>A0A8J7S0Q8_9PROT</name>
<dbReference type="Proteomes" id="UP000672602">
    <property type="component" value="Unassembled WGS sequence"/>
</dbReference>
<keyword evidence="2" id="KW-1185">Reference proteome</keyword>
<accession>A0A8J7S0Q8</accession>
<dbReference type="RefSeq" id="WP_210682349.1">
    <property type="nucleotide sequence ID" value="NZ_JAGMWN010000005.1"/>
</dbReference>
<comment type="caution">
    <text evidence="1">The sequence shown here is derived from an EMBL/GenBank/DDBJ whole genome shotgun (WGS) entry which is preliminary data.</text>
</comment>
<evidence type="ECO:0000313" key="2">
    <source>
        <dbReference type="Proteomes" id="UP000672602"/>
    </source>
</evidence>
<dbReference type="AlphaFoldDB" id="A0A8J7S0Q8"/>
<reference evidence="1" key="1">
    <citation type="submission" date="2021-04" db="EMBL/GenBank/DDBJ databases">
        <authorList>
            <person name="Zhang D.-C."/>
        </authorList>
    </citation>
    <scope>NUCLEOTIDE SEQUENCE</scope>
    <source>
        <strain evidence="1">CGMCC 1.15697</strain>
    </source>
</reference>
<dbReference type="EMBL" id="JAGMWN010000005">
    <property type="protein sequence ID" value="MBP5857770.1"/>
    <property type="molecule type" value="Genomic_DNA"/>
</dbReference>
<organism evidence="1 2">
    <name type="scientific">Marivibrio halodurans</name>
    <dbReference type="NCBI Taxonomy" id="2039722"/>
    <lineage>
        <taxon>Bacteria</taxon>
        <taxon>Pseudomonadati</taxon>
        <taxon>Pseudomonadota</taxon>
        <taxon>Alphaproteobacteria</taxon>
        <taxon>Rhodospirillales</taxon>
        <taxon>Rhodospirillaceae</taxon>
        <taxon>Marivibrio</taxon>
    </lineage>
</organism>